<evidence type="ECO:0000256" key="7">
    <source>
        <dbReference type="ARBA" id="ARBA00022723"/>
    </source>
</evidence>
<evidence type="ECO:0000259" key="17">
    <source>
        <dbReference type="SMART" id="SM00562"/>
    </source>
</evidence>
<feature type="binding site" evidence="13 14">
    <location>
        <position position="140"/>
    </location>
    <ligand>
        <name>ATP</name>
        <dbReference type="ChEBI" id="CHEBI:30616"/>
    </ligand>
</feature>
<evidence type="ECO:0000256" key="1">
    <source>
        <dbReference type="ARBA" id="ARBA00001946"/>
    </source>
</evidence>
<feature type="binding site" evidence="13 14">
    <location>
        <position position="106"/>
    </location>
    <ligand>
        <name>ATP</name>
        <dbReference type="ChEBI" id="CHEBI:30616"/>
    </ligand>
</feature>
<evidence type="ECO:0000256" key="5">
    <source>
        <dbReference type="ARBA" id="ARBA00017632"/>
    </source>
</evidence>
<feature type="domain" description="Nucleoside diphosphate kinase-like" evidence="17">
    <location>
        <begin position="50"/>
        <end position="184"/>
    </location>
</feature>
<feature type="binding site" evidence="13 14">
    <location>
        <position position="152"/>
    </location>
    <ligand>
        <name>ATP</name>
        <dbReference type="ChEBI" id="CHEBI:30616"/>
    </ligand>
</feature>
<accession>A0AB33A9D7</accession>
<comment type="function">
    <text evidence="13">Major role in the synthesis of nucleoside triphosphates other than ATP. The ATP gamma phosphate is transferred to the NDP beta phosphate via a ping-pong mechanism, using a phosphorylated active-site intermediate.</text>
</comment>
<dbReference type="EMBL" id="CP004374">
    <property type="protein sequence ID" value="AGM28304.1"/>
    <property type="molecule type" value="Genomic_DNA"/>
</dbReference>
<dbReference type="InterPro" id="IPR001564">
    <property type="entry name" value="Nucleoside_diP_kinase"/>
</dbReference>
<comment type="cofactor">
    <cofactor evidence="1 13">
        <name>Mg(2+)</name>
        <dbReference type="ChEBI" id="CHEBI:18420"/>
    </cofactor>
</comment>
<protein>
    <recommendedName>
        <fullName evidence="5 13">Nucleoside diphosphate kinase</fullName>
        <shortName evidence="13">NDK</shortName>
        <shortName evidence="13">NDP kinase</shortName>
        <ecNumber evidence="4 13">2.7.4.6</ecNumber>
    </recommendedName>
    <alternativeName>
        <fullName evidence="13">Nucleoside-2-P kinase</fullName>
    </alternativeName>
</protein>
<gene>
    <name evidence="13 18" type="primary">ndk</name>
    <name evidence="18" type="ORF">MASS_1702</name>
</gene>
<dbReference type="InterPro" id="IPR034907">
    <property type="entry name" value="NDK-like_dom"/>
</dbReference>
<feature type="binding site" evidence="13 14">
    <location>
        <position position="58"/>
    </location>
    <ligand>
        <name>ATP</name>
        <dbReference type="ChEBI" id="CHEBI:30616"/>
    </ligand>
</feature>
<evidence type="ECO:0000256" key="2">
    <source>
        <dbReference type="ARBA" id="ARBA00008142"/>
    </source>
</evidence>
<evidence type="ECO:0000256" key="3">
    <source>
        <dbReference type="ARBA" id="ARBA00011643"/>
    </source>
</evidence>
<dbReference type="GO" id="GO:0006241">
    <property type="term" value="P:CTP biosynthetic process"/>
    <property type="evidence" value="ECO:0007669"/>
    <property type="project" value="UniProtKB-UniRule"/>
</dbReference>
<keyword evidence="8 13" id="KW-0547">Nucleotide-binding</keyword>
<keyword evidence="7 13" id="KW-0479">Metal-binding</keyword>
<keyword evidence="13" id="KW-0597">Phosphoprotein</keyword>
<dbReference type="CDD" id="cd04413">
    <property type="entry name" value="NDPk_I"/>
    <property type="match status" value="1"/>
</dbReference>
<keyword evidence="9 13" id="KW-0418">Kinase</keyword>
<feature type="active site" description="Pros-phosphohistidine intermediate" evidence="13 14">
    <location>
        <position position="165"/>
    </location>
</feature>
<evidence type="ECO:0000256" key="15">
    <source>
        <dbReference type="RuleBase" id="RU004011"/>
    </source>
</evidence>
<comment type="subcellular location">
    <subcellularLocation>
        <location evidence="13">Cytoplasm</location>
    </subcellularLocation>
</comment>
<evidence type="ECO:0000256" key="12">
    <source>
        <dbReference type="ARBA" id="ARBA00023080"/>
    </source>
</evidence>
<dbReference type="GO" id="GO:0046872">
    <property type="term" value="F:metal ion binding"/>
    <property type="evidence" value="ECO:0007669"/>
    <property type="project" value="UniProtKB-KW"/>
</dbReference>
<dbReference type="NCBIfam" id="NF001908">
    <property type="entry name" value="PRK00668.1"/>
    <property type="match status" value="1"/>
</dbReference>
<keyword evidence="10 13" id="KW-0067">ATP-binding</keyword>
<comment type="catalytic activity">
    <reaction evidence="13 16">
        <text>a 2'-deoxyribonucleoside 5'-diphosphate + ATP = a 2'-deoxyribonucleoside 5'-triphosphate + ADP</text>
        <dbReference type="Rhea" id="RHEA:44640"/>
        <dbReference type="ChEBI" id="CHEBI:30616"/>
        <dbReference type="ChEBI" id="CHEBI:61560"/>
        <dbReference type="ChEBI" id="CHEBI:73316"/>
        <dbReference type="ChEBI" id="CHEBI:456216"/>
        <dbReference type="EC" id="2.7.4.6"/>
    </reaction>
</comment>
<dbReference type="Pfam" id="PF00334">
    <property type="entry name" value="NDK"/>
    <property type="match status" value="1"/>
</dbReference>
<evidence type="ECO:0000256" key="13">
    <source>
        <dbReference type="HAMAP-Rule" id="MF_00451"/>
    </source>
</evidence>
<comment type="subunit">
    <text evidence="13">Homotetramer.</text>
</comment>
<name>A0AB33A9D7_9MYCO</name>
<dbReference type="InterPro" id="IPR023005">
    <property type="entry name" value="Nucleoside_diP_kinase_AS"/>
</dbReference>
<dbReference type="Proteomes" id="UP000013961">
    <property type="component" value="Chromosome"/>
</dbReference>
<dbReference type="PRINTS" id="PR01243">
    <property type="entry name" value="NUCDPKINASE"/>
</dbReference>
<evidence type="ECO:0000256" key="4">
    <source>
        <dbReference type="ARBA" id="ARBA00012966"/>
    </source>
</evidence>
<keyword evidence="13" id="KW-0963">Cytoplasm</keyword>
<dbReference type="GO" id="GO:0004550">
    <property type="term" value="F:nucleoside diphosphate kinase activity"/>
    <property type="evidence" value="ECO:0007669"/>
    <property type="project" value="UniProtKB-UniRule"/>
</dbReference>
<sequence>MPRSALSDCCFSASGCSSGTCATRSATVRAAASCRVSRVALPTSRLSPVTERTLVLIKPDGVRRGLVGEVLNRIERKGLTLAALELKNVDDATARAHYAEHAEKPFFGSLLEFITSGPLVAAVLEGPRAIAAFRQIAGGTDPVEKAATGSIRGDFALETQENLVHGSDSPESAAREIALWFPAL</sequence>
<evidence type="ECO:0000256" key="16">
    <source>
        <dbReference type="RuleBase" id="RU004013"/>
    </source>
</evidence>
<feature type="binding site" evidence="13 14">
    <location>
        <position position="134"/>
    </location>
    <ligand>
        <name>ATP</name>
        <dbReference type="ChEBI" id="CHEBI:30616"/>
    </ligand>
</feature>
<dbReference type="PROSITE" id="PS00469">
    <property type="entry name" value="NDPK"/>
    <property type="match status" value="1"/>
</dbReference>
<dbReference type="SUPFAM" id="SSF54919">
    <property type="entry name" value="Nucleoside diphosphate kinase, NDK"/>
    <property type="match status" value="1"/>
</dbReference>
<dbReference type="KEGG" id="mabb:MASS_1702"/>
<dbReference type="HAMAP" id="MF_00451">
    <property type="entry name" value="NDP_kinase"/>
    <property type="match status" value="1"/>
</dbReference>
<dbReference type="GO" id="GO:0006228">
    <property type="term" value="P:UTP biosynthetic process"/>
    <property type="evidence" value="ECO:0007669"/>
    <property type="project" value="UniProtKB-UniRule"/>
</dbReference>
<evidence type="ECO:0000256" key="9">
    <source>
        <dbReference type="ARBA" id="ARBA00022777"/>
    </source>
</evidence>
<dbReference type="GO" id="GO:0006183">
    <property type="term" value="P:GTP biosynthetic process"/>
    <property type="evidence" value="ECO:0007669"/>
    <property type="project" value="UniProtKB-UniRule"/>
</dbReference>
<dbReference type="SMART" id="SM00562">
    <property type="entry name" value="NDK"/>
    <property type="match status" value="1"/>
</dbReference>
<comment type="similarity">
    <text evidence="2 13 14 15">Belongs to the NDK family.</text>
</comment>
<feature type="binding site" evidence="13 14">
    <location>
        <position position="162"/>
    </location>
    <ligand>
        <name>ATP</name>
        <dbReference type="ChEBI" id="CHEBI:30616"/>
    </ligand>
</feature>
<comment type="subunit">
    <text evidence="3">Homohexamer.</text>
</comment>
<dbReference type="FunFam" id="3.30.70.141:FF:000003">
    <property type="entry name" value="Nucleoside diphosphate kinase"/>
    <property type="match status" value="1"/>
</dbReference>
<dbReference type="InterPro" id="IPR036850">
    <property type="entry name" value="NDK-like_dom_sf"/>
</dbReference>
<organism evidence="18 19">
    <name type="scientific">Mycobacteroides abscessus subsp. bolletii 50594</name>
    <dbReference type="NCBI Taxonomy" id="1303024"/>
    <lineage>
        <taxon>Bacteria</taxon>
        <taxon>Bacillati</taxon>
        <taxon>Actinomycetota</taxon>
        <taxon>Actinomycetes</taxon>
        <taxon>Mycobacteriales</taxon>
        <taxon>Mycobacteriaceae</taxon>
        <taxon>Mycobacteroides</taxon>
        <taxon>Mycobacteroides abscessus</taxon>
    </lineage>
</organism>
<evidence type="ECO:0000256" key="10">
    <source>
        <dbReference type="ARBA" id="ARBA00022840"/>
    </source>
</evidence>
<keyword evidence="6 13" id="KW-0808">Transferase</keyword>
<proteinExistence type="inferred from homology"/>
<dbReference type="PANTHER" id="PTHR11349">
    <property type="entry name" value="NUCLEOSIDE DIPHOSPHATE KINASE"/>
    <property type="match status" value="1"/>
</dbReference>
<evidence type="ECO:0000256" key="11">
    <source>
        <dbReference type="ARBA" id="ARBA00022842"/>
    </source>
</evidence>
<evidence type="ECO:0000256" key="6">
    <source>
        <dbReference type="ARBA" id="ARBA00022679"/>
    </source>
</evidence>
<evidence type="ECO:0000313" key="19">
    <source>
        <dbReference type="Proteomes" id="UP000013961"/>
    </source>
</evidence>
<evidence type="ECO:0000256" key="8">
    <source>
        <dbReference type="ARBA" id="ARBA00022741"/>
    </source>
</evidence>
<evidence type="ECO:0000313" key="18">
    <source>
        <dbReference type="EMBL" id="AGM28304.1"/>
    </source>
</evidence>
<reference evidence="18 19" key="1">
    <citation type="journal article" date="2013" name="Genome Announc.">
        <title>Complete Genome Sequence of Mycobacterium massiliense Clinical Strain Asan 50594, Belonging to the Type II Genotype.</title>
        <authorList>
            <person name="Kim B.J."/>
            <person name="Kim B.R."/>
            <person name="Hong S.H."/>
            <person name="Seok S.H."/>
            <person name="Kook Y.H."/>
            <person name="Kim B.J."/>
        </authorList>
    </citation>
    <scope>NUCLEOTIDE SEQUENCE [LARGE SCALE GENOMIC DNA]</scope>
    <source>
        <strain evidence="18 19">50594</strain>
    </source>
</reference>
<dbReference type="PROSITE" id="PS51374">
    <property type="entry name" value="NDPK_LIKE"/>
    <property type="match status" value="1"/>
</dbReference>
<dbReference type="EC" id="2.7.4.6" evidence="4 13"/>
<comment type="catalytic activity">
    <reaction evidence="13">
        <text>a ribonucleoside 5'-diphosphate + ATP = a ribonucleoside 5'-triphosphate + ADP</text>
        <dbReference type="Rhea" id="RHEA:18113"/>
        <dbReference type="ChEBI" id="CHEBI:30616"/>
        <dbReference type="ChEBI" id="CHEBI:57930"/>
        <dbReference type="ChEBI" id="CHEBI:61557"/>
        <dbReference type="ChEBI" id="CHEBI:456216"/>
        <dbReference type="EC" id="2.7.4.6"/>
    </reaction>
</comment>
<dbReference type="Gene3D" id="3.30.70.141">
    <property type="entry name" value="Nucleoside diphosphate kinase-like domain"/>
    <property type="match status" value="1"/>
</dbReference>
<dbReference type="GO" id="GO:0005737">
    <property type="term" value="C:cytoplasm"/>
    <property type="evidence" value="ECO:0007669"/>
    <property type="project" value="UniProtKB-SubCell"/>
</dbReference>
<keyword evidence="12 13" id="KW-0546">Nucleotide metabolism</keyword>
<keyword evidence="11 13" id="KW-0460">Magnesium</keyword>
<evidence type="ECO:0000256" key="14">
    <source>
        <dbReference type="PROSITE-ProRule" id="PRU00706"/>
    </source>
</evidence>
<dbReference type="AlphaFoldDB" id="A0AB33A9D7"/>
<dbReference type="GO" id="GO:0005524">
    <property type="term" value="F:ATP binding"/>
    <property type="evidence" value="ECO:0007669"/>
    <property type="project" value="UniProtKB-UniRule"/>
</dbReference>